<keyword evidence="3" id="KW-0675">Receptor</keyword>
<dbReference type="InterPro" id="IPR013106">
    <property type="entry name" value="Ig_V-set"/>
</dbReference>
<reference evidence="8" key="5">
    <citation type="submission" date="2025-09" db="UniProtKB">
        <authorList>
            <consortium name="Ensembl"/>
        </authorList>
    </citation>
    <scope>IDENTIFICATION</scope>
</reference>
<evidence type="ECO:0000259" key="7">
    <source>
        <dbReference type="PROSITE" id="PS50835"/>
    </source>
</evidence>
<feature type="domain" description="Ig-like" evidence="7">
    <location>
        <begin position="5"/>
        <end position="119"/>
    </location>
</feature>
<dbReference type="Gene3D" id="2.60.40.10">
    <property type="entry name" value="Immunoglobulins"/>
    <property type="match status" value="1"/>
</dbReference>
<organism evidence="8 9">
    <name type="scientific">Callorhinchus milii</name>
    <name type="common">Ghost shark</name>
    <dbReference type="NCBI Taxonomy" id="7868"/>
    <lineage>
        <taxon>Eukaryota</taxon>
        <taxon>Metazoa</taxon>
        <taxon>Chordata</taxon>
        <taxon>Craniata</taxon>
        <taxon>Vertebrata</taxon>
        <taxon>Chondrichthyes</taxon>
        <taxon>Holocephali</taxon>
        <taxon>Chimaeriformes</taxon>
        <taxon>Callorhinchidae</taxon>
        <taxon>Callorhinchus</taxon>
    </lineage>
</organism>
<reference evidence="8" key="4">
    <citation type="submission" date="2025-08" db="UniProtKB">
        <authorList>
            <consortium name="Ensembl"/>
        </authorList>
    </citation>
    <scope>IDENTIFICATION</scope>
</reference>
<evidence type="ECO:0000313" key="8">
    <source>
        <dbReference type="Ensembl" id="ENSCMIP00000000741.1"/>
    </source>
</evidence>
<dbReference type="CDD" id="cd00099">
    <property type="entry name" value="IgV"/>
    <property type="match status" value="1"/>
</dbReference>
<dbReference type="InParanoid" id="A0A4W3GBW0"/>
<dbReference type="Proteomes" id="UP000314986">
    <property type="component" value="Unassembled WGS sequence"/>
</dbReference>
<dbReference type="PANTHER" id="PTHR19367:SF18">
    <property type="entry name" value="T CELL RECEPTOR ALPHA VARIABLE 16"/>
    <property type="match status" value="1"/>
</dbReference>
<dbReference type="AlphaFoldDB" id="A0A4W3GBW0"/>
<keyword evidence="5" id="KW-0391">Immunity</keyword>
<reference evidence="9" key="3">
    <citation type="journal article" date="2014" name="Nature">
        <title>Elephant shark genome provides unique insights into gnathostome evolution.</title>
        <authorList>
            <consortium name="International Elephant Shark Genome Sequencing Consortium"/>
            <person name="Venkatesh B."/>
            <person name="Lee A.P."/>
            <person name="Ravi V."/>
            <person name="Maurya A.K."/>
            <person name="Lian M.M."/>
            <person name="Swann J.B."/>
            <person name="Ohta Y."/>
            <person name="Flajnik M.F."/>
            <person name="Sutoh Y."/>
            <person name="Kasahara M."/>
            <person name="Hoon S."/>
            <person name="Gangu V."/>
            <person name="Roy S.W."/>
            <person name="Irimia M."/>
            <person name="Korzh V."/>
            <person name="Kondrychyn I."/>
            <person name="Lim Z.W."/>
            <person name="Tay B.H."/>
            <person name="Tohari S."/>
            <person name="Kong K.W."/>
            <person name="Ho S."/>
            <person name="Lorente-Galdos B."/>
            <person name="Quilez J."/>
            <person name="Marques-Bonet T."/>
            <person name="Raney B.J."/>
            <person name="Ingham P.W."/>
            <person name="Tay A."/>
            <person name="Hillier L.W."/>
            <person name="Minx P."/>
            <person name="Boehm T."/>
            <person name="Wilson R.K."/>
            <person name="Brenner S."/>
            <person name="Warren W.C."/>
        </authorList>
    </citation>
    <scope>NUCLEOTIDE SEQUENCE [LARGE SCALE GENOMIC DNA]</scope>
</reference>
<dbReference type="InterPro" id="IPR013783">
    <property type="entry name" value="Ig-like_fold"/>
</dbReference>
<dbReference type="GO" id="GO:0042101">
    <property type="term" value="C:T cell receptor complex"/>
    <property type="evidence" value="ECO:0007669"/>
    <property type="project" value="UniProtKB-KW"/>
</dbReference>
<accession>A0A4W3GBW0</accession>
<sequence>MPLVPSVYLFFNILLYLLQHYRNSLQGTGNQPIAEIRVEEGKDVKLSCTLQKISDTSYLYWYRQVSRNAPVFILQSVAGKDNKSPDFPDRFSSKVDKSNEDFKLSIVTVLIMDSAMYYCAKEPTLPRCYGRSGPVQKHVGFTGLGSVSVRAKCCATFFTPHASVYFAGCSNMSSIIKVDHSIEDCLRDTAVCT</sequence>
<evidence type="ECO:0000256" key="4">
    <source>
        <dbReference type="ARBA" id="ARBA00023319"/>
    </source>
</evidence>
<dbReference type="SUPFAM" id="SSF48726">
    <property type="entry name" value="Immunoglobulin"/>
    <property type="match status" value="1"/>
</dbReference>
<keyword evidence="2" id="KW-1064">Adaptive immunity</keyword>
<dbReference type="SMART" id="SM00409">
    <property type="entry name" value="IG"/>
    <property type="match status" value="1"/>
</dbReference>
<proteinExistence type="predicted"/>
<evidence type="ECO:0000256" key="5">
    <source>
        <dbReference type="ARBA" id="ARBA00043266"/>
    </source>
</evidence>
<dbReference type="GO" id="GO:0002250">
    <property type="term" value="P:adaptive immune response"/>
    <property type="evidence" value="ECO:0007669"/>
    <property type="project" value="UniProtKB-KW"/>
</dbReference>
<dbReference type="SMART" id="SM00406">
    <property type="entry name" value="IGv"/>
    <property type="match status" value="1"/>
</dbReference>
<dbReference type="Ensembl" id="ENSCMIT00000000790.1">
    <property type="protein sequence ID" value="ENSCMIP00000000741.1"/>
    <property type="gene ID" value="ENSCMIG00000000514.1"/>
</dbReference>
<keyword evidence="4" id="KW-0393">Immunoglobulin domain</keyword>
<dbReference type="Pfam" id="PF07686">
    <property type="entry name" value="V-set"/>
    <property type="match status" value="1"/>
</dbReference>
<protein>
    <recommendedName>
        <fullName evidence="7">Ig-like domain-containing protein</fullName>
    </recommendedName>
</protein>
<dbReference type="InterPro" id="IPR036179">
    <property type="entry name" value="Ig-like_dom_sf"/>
</dbReference>
<evidence type="ECO:0000256" key="3">
    <source>
        <dbReference type="ARBA" id="ARBA00023170"/>
    </source>
</evidence>
<keyword evidence="5" id="KW-1279">T cell receptor</keyword>
<evidence type="ECO:0000256" key="6">
    <source>
        <dbReference type="SAM" id="SignalP"/>
    </source>
</evidence>
<dbReference type="InterPro" id="IPR003599">
    <property type="entry name" value="Ig_sub"/>
</dbReference>
<keyword evidence="9" id="KW-1185">Reference proteome</keyword>
<dbReference type="InterPro" id="IPR051287">
    <property type="entry name" value="TCR_variable_region"/>
</dbReference>
<evidence type="ECO:0000256" key="1">
    <source>
        <dbReference type="ARBA" id="ARBA00022729"/>
    </source>
</evidence>
<evidence type="ECO:0000313" key="9">
    <source>
        <dbReference type="Proteomes" id="UP000314986"/>
    </source>
</evidence>
<feature type="chain" id="PRO_5021314660" description="Ig-like domain-containing protein" evidence="6">
    <location>
        <begin position="21"/>
        <end position="193"/>
    </location>
</feature>
<feature type="signal peptide" evidence="6">
    <location>
        <begin position="1"/>
        <end position="20"/>
    </location>
</feature>
<reference evidence="9" key="1">
    <citation type="journal article" date="2006" name="Science">
        <title>Ancient noncoding elements conserved in the human genome.</title>
        <authorList>
            <person name="Venkatesh B."/>
            <person name="Kirkness E.F."/>
            <person name="Loh Y.H."/>
            <person name="Halpern A.L."/>
            <person name="Lee A.P."/>
            <person name="Johnson J."/>
            <person name="Dandona N."/>
            <person name="Viswanathan L.D."/>
            <person name="Tay A."/>
            <person name="Venter J.C."/>
            <person name="Strausberg R.L."/>
            <person name="Brenner S."/>
        </authorList>
    </citation>
    <scope>NUCLEOTIDE SEQUENCE [LARGE SCALE GENOMIC DNA]</scope>
</reference>
<dbReference type="InterPro" id="IPR007110">
    <property type="entry name" value="Ig-like_dom"/>
</dbReference>
<dbReference type="GeneTree" id="ENSGT00970000196778"/>
<keyword evidence="1 6" id="KW-0732">Signal</keyword>
<dbReference type="PROSITE" id="PS50835">
    <property type="entry name" value="IG_LIKE"/>
    <property type="match status" value="1"/>
</dbReference>
<name>A0A4W3GBW0_CALMI</name>
<dbReference type="PANTHER" id="PTHR19367">
    <property type="entry name" value="T-CELL RECEPTOR ALPHA CHAIN V REGION"/>
    <property type="match status" value="1"/>
</dbReference>
<evidence type="ECO:0000256" key="2">
    <source>
        <dbReference type="ARBA" id="ARBA00023130"/>
    </source>
</evidence>
<reference evidence="9" key="2">
    <citation type="journal article" date="2007" name="PLoS Biol.">
        <title>Survey sequencing and comparative analysis of the elephant shark (Callorhinchus milii) genome.</title>
        <authorList>
            <person name="Venkatesh B."/>
            <person name="Kirkness E.F."/>
            <person name="Loh Y.H."/>
            <person name="Halpern A.L."/>
            <person name="Lee A.P."/>
            <person name="Johnson J."/>
            <person name="Dandona N."/>
            <person name="Viswanathan L.D."/>
            <person name="Tay A."/>
            <person name="Venter J.C."/>
            <person name="Strausberg R.L."/>
            <person name="Brenner S."/>
        </authorList>
    </citation>
    <scope>NUCLEOTIDE SEQUENCE [LARGE SCALE GENOMIC DNA]</scope>
</reference>